<dbReference type="EMBL" id="JBJJXI010000069">
    <property type="protein sequence ID" value="KAL3396871.1"/>
    <property type="molecule type" value="Genomic_DNA"/>
</dbReference>
<dbReference type="AlphaFoldDB" id="A0ABD2WV58"/>
<sequence>MFRLAFLLLAFSFNVFDCSPTPDFPRTGLILRPNINSLIWIRAVSNSGFIKNLENRNLPIGDGVRDLFKNMRGKMLIKDSMNSGAGVMSMGLDLNSNPLKLGMANDMVERMMKMMRPRSISIDLSNVKFDPSKDWSFRFGNWYLIRKFEPGEESSRKNLEEWINWDDLISDDEMTSWGISTRKPVEVNSYTTSHSSTSLEIATKKMVTSTIKEIDTETNECNDIANDNVIVANTSTQVTTSE</sequence>
<keyword evidence="3" id="KW-1185">Reference proteome</keyword>
<dbReference type="Proteomes" id="UP001627154">
    <property type="component" value="Unassembled WGS sequence"/>
</dbReference>
<evidence type="ECO:0000256" key="1">
    <source>
        <dbReference type="SAM" id="SignalP"/>
    </source>
</evidence>
<name>A0ABD2WV58_9HYME</name>
<evidence type="ECO:0000313" key="2">
    <source>
        <dbReference type="EMBL" id="KAL3396871.1"/>
    </source>
</evidence>
<comment type="caution">
    <text evidence="2">The sequence shown here is derived from an EMBL/GenBank/DDBJ whole genome shotgun (WGS) entry which is preliminary data.</text>
</comment>
<reference evidence="2 3" key="1">
    <citation type="journal article" date="2024" name="bioRxiv">
        <title>A reference genome for Trichogramma kaykai: A tiny desert-dwelling parasitoid wasp with competing sex-ratio distorters.</title>
        <authorList>
            <person name="Culotta J."/>
            <person name="Lindsey A.R."/>
        </authorList>
    </citation>
    <scope>NUCLEOTIDE SEQUENCE [LARGE SCALE GENOMIC DNA]</scope>
    <source>
        <strain evidence="2 3">KSX58</strain>
    </source>
</reference>
<proteinExistence type="predicted"/>
<feature type="chain" id="PRO_5044758624" evidence="1">
    <location>
        <begin position="19"/>
        <end position="242"/>
    </location>
</feature>
<evidence type="ECO:0000313" key="3">
    <source>
        <dbReference type="Proteomes" id="UP001627154"/>
    </source>
</evidence>
<organism evidence="2 3">
    <name type="scientific">Trichogramma kaykai</name>
    <dbReference type="NCBI Taxonomy" id="54128"/>
    <lineage>
        <taxon>Eukaryota</taxon>
        <taxon>Metazoa</taxon>
        <taxon>Ecdysozoa</taxon>
        <taxon>Arthropoda</taxon>
        <taxon>Hexapoda</taxon>
        <taxon>Insecta</taxon>
        <taxon>Pterygota</taxon>
        <taxon>Neoptera</taxon>
        <taxon>Endopterygota</taxon>
        <taxon>Hymenoptera</taxon>
        <taxon>Apocrita</taxon>
        <taxon>Proctotrupomorpha</taxon>
        <taxon>Chalcidoidea</taxon>
        <taxon>Trichogrammatidae</taxon>
        <taxon>Trichogramma</taxon>
    </lineage>
</organism>
<accession>A0ABD2WV58</accession>
<keyword evidence="1" id="KW-0732">Signal</keyword>
<feature type="signal peptide" evidence="1">
    <location>
        <begin position="1"/>
        <end position="18"/>
    </location>
</feature>
<protein>
    <submittedName>
        <fullName evidence="2">Uncharacterized protein</fullName>
    </submittedName>
</protein>
<gene>
    <name evidence="2" type="ORF">TKK_009422</name>
</gene>